<gene>
    <name evidence="3" type="ORF">ABZV61_29285</name>
</gene>
<dbReference type="InterPro" id="IPR046096">
    <property type="entry name" value="DUF6114"/>
</dbReference>
<feature type="transmembrane region" description="Helical" evidence="2">
    <location>
        <begin position="90"/>
        <end position="108"/>
    </location>
</feature>
<keyword evidence="2" id="KW-0472">Membrane</keyword>
<evidence type="ECO:0000313" key="4">
    <source>
        <dbReference type="Proteomes" id="UP001550044"/>
    </source>
</evidence>
<comment type="caution">
    <text evidence="3">The sequence shown here is derived from an EMBL/GenBank/DDBJ whole genome shotgun (WGS) entry which is preliminary data.</text>
</comment>
<feature type="transmembrane region" description="Helical" evidence="2">
    <location>
        <begin position="57"/>
        <end position="78"/>
    </location>
</feature>
<organism evidence="3 4">
    <name type="scientific">Streptomyces sp. 900116325</name>
    <dbReference type="NCBI Taxonomy" id="3154295"/>
    <lineage>
        <taxon>Bacteria</taxon>
        <taxon>Bacillati</taxon>
        <taxon>Actinomycetota</taxon>
        <taxon>Actinomycetes</taxon>
        <taxon>Kitasatosporales</taxon>
        <taxon>Streptomycetaceae</taxon>
        <taxon>Streptomyces</taxon>
    </lineage>
</organism>
<name>A0ABV2UJ65_9ACTN</name>
<sequence length="189" mass="19664">MINEPFGTLPGLRDRIDGTRRRFRIWRGGRPFWAGLFMLLAGAPIIYFPYVHITLKGVAVALATTAGAASLIIGILLMTLGVTLWFHQQVRVFAGVAGLLLSLVSFPLANFGGLFFGLFFGLVGGSLACAWDPSPPEAEVQNTAATPPVTVPGIEGHMAADNLTGQAGGVPAAGPSHGDENAGDARGAP</sequence>
<dbReference type="Proteomes" id="UP001550044">
    <property type="component" value="Unassembled WGS sequence"/>
</dbReference>
<keyword evidence="2" id="KW-1133">Transmembrane helix</keyword>
<dbReference type="RefSeq" id="WP_356498240.1">
    <property type="nucleotide sequence ID" value="NZ_JBEXEF010000239.1"/>
</dbReference>
<evidence type="ECO:0000313" key="3">
    <source>
        <dbReference type="EMBL" id="MET8436798.1"/>
    </source>
</evidence>
<accession>A0ABV2UJ65</accession>
<dbReference type="Pfam" id="PF19609">
    <property type="entry name" value="DUF6114"/>
    <property type="match status" value="1"/>
</dbReference>
<keyword evidence="2" id="KW-0812">Transmembrane</keyword>
<protein>
    <submittedName>
        <fullName evidence="3">DUF6114 domain-containing protein</fullName>
    </submittedName>
</protein>
<feature type="region of interest" description="Disordered" evidence="1">
    <location>
        <begin position="163"/>
        <end position="189"/>
    </location>
</feature>
<evidence type="ECO:0000256" key="1">
    <source>
        <dbReference type="SAM" id="MobiDB-lite"/>
    </source>
</evidence>
<keyword evidence="4" id="KW-1185">Reference proteome</keyword>
<reference evidence="3 4" key="1">
    <citation type="submission" date="2024-06" db="EMBL/GenBank/DDBJ databases">
        <title>The Natural Products Discovery Center: Release of the First 8490 Sequenced Strains for Exploring Actinobacteria Biosynthetic Diversity.</title>
        <authorList>
            <person name="Kalkreuter E."/>
            <person name="Kautsar S.A."/>
            <person name="Yang D."/>
            <person name="Bader C.D."/>
            <person name="Teijaro C.N."/>
            <person name="Fluegel L."/>
            <person name="Davis C.M."/>
            <person name="Simpson J.R."/>
            <person name="Lauterbach L."/>
            <person name="Steele A.D."/>
            <person name="Gui C."/>
            <person name="Meng S."/>
            <person name="Li G."/>
            <person name="Viehrig K."/>
            <person name="Ye F."/>
            <person name="Su P."/>
            <person name="Kiefer A.F."/>
            <person name="Nichols A."/>
            <person name="Cepeda A.J."/>
            <person name="Yan W."/>
            <person name="Fan B."/>
            <person name="Jiang Y."/>
            <person name="Adhikari A."/>
            <person name="Zheng C.-J."/>
            <person name="Schuster L."/>
            <person name="Cowan T.M."/>
            <person name="Smanski M.J."/>
            <person name="Chevrette M.G."/>
            <person name="De Carvalho L.P.S."/>
            <person name="Shen B."/>
        </authorList>
    </citation>
    <scope>NUCLEOTIDE SEQUENCE [LARGE SCALE GENOMIC DNA]</scope>
    <source>
        <strain evidence="3 4">NPDC005137</strain>
    </source>
</reference>
<evidence type="ECO:0000256" key="2">
    <source>
        <dbReference type="SAM" id="Phobius"/>
    </source>
</evidence>
<dbReference type="EMBL" id="JBEXIP010000030">
    <property type="protein sequence ID" value="MET8436798.1"/>
    <property type="molecule type" value="Genomic_DNA"/>
</dbReference>
<proteinExistence type="predicted"/>
<feature type="transmembrane region" description="Helical" evidence="2">
    <location>
        <begin position="31"/>
        <end position="51"/>
    </location>
</feature>